<comment type="caution">
    <text evidence="1">The sequence shown here is derived from an EMBL/GenBank/DDBJ whole genome shotgun (WGS) entry which is preliminary data.</text>
</comment>
<gene>
    <name evidence="1" type="ORF">E2C01_023146</name>
</gene>
<dbReference type="EMBL" id="VSRR010002156">
    <property type="protein sequence ID" value="MPC29895.1"/>
    <property type="molecule type" value="Genomic_DNA"/>
</dbReference>
<protein>
    <submittedName>
        <fullName evidence="1">Uncharacterized protein</fullName>
    </submittedName>
</protein>
<accession>A0A5B7E977</accession>
<sequence>MTSCDKFSGRDSAVCRRKTVIEGIKCKVLHLPGSFTLQFRLLLAVLRLSVPSSARCYEHEPIKLTSRREHHPHLRPSVCTFSCESQASRSRSSRSEADVPSTNAEGRVTLISSARRDEWHCGGWNVPWLRGEGSRVRQMREVCNVLSVCSVNVS</sequence>
<organism evidence="1 2">
    <name type="scientific">Portunus trituberculatus</name>
    <name type="common">Swimming crab</name>
    <name type="synonym">Neptunus trituberculatus</name>
    <dbReference type="NCBI Taxonomy" id="210409"/>
    <lineage>
        <taxon>Eukaryota</taxon>
        <taxon>Metazoa</taxon>
        <taxon>Ecdysozoa</taxon>
        <taxon>Arthropoda</taxon>
        <taxon>Crustacea</taxon>
        <taxon>Multicrustacea</taxon>
        <taxon>Malacostraca</taxon>
        <taxon>Eumalacostraca</taxon>
        <taxon>Eucarida</taxon>
        <taxon>Decapoda</taxon>
        <taxon>Pleocyemata</taxon>
        <taxon>Brachyura</taxon>
        <taxon>Eubrachyura</taxon>
        <taxon>Portunoidea</taxon>
        <taxon>Portunidae</taxon>
        <taxon>Portuninae</taxon>
        <taxon>Portunus</taxon>
    </lineage>
</organism>
<name>A0A5B7E977_PORTR</name>
<dbReference type="Proteomes" id="UP000324222">
    <property type="component" value="Unassembled WGS sequence"/>
</dbReference>
<proteinExistence type="predicted"/>
<evidence type="ECO:0000313" key="1">
    <source>
        <dbReference type="EMBL" id="MPC29895.1"/>
    </source>
</evidence>
<keyword evidence="2" id="KW-1185">Reference proteome</keyword>
<evidence type="ECO:0000313" key="2">
    <source>
        <dbReference type="Proteomes" id="UP000324222"/>
    </source>
</evidence>
<reference evidence="1 2" key="1">
    <citation type="submission" date="2019-05" db="EMBL/GenBank/DDBJ databases">
        <title>Another draft genome of Portunus trituberculatus and its Hox gene families provides insights of decapod evolution.</title>
        <authorList>
            <person name="Jeong J.-H."/>
            <person name="Song I."/>
            <person name="Kim S."/>
            <person name="Choi T."/>
            <person name="Kim D."/>
            <person name="Ryu S."/>
            <person name="Kim W."/>
        </authorList>
    </citation>
    <scope>NUCLEOTIDE SEQUENCE [LARGE SCALE GENOMIC DNA]</scope>
    <source>
        <tissue evidence="1">Muscle</tissue>
    </source>
</reference>
<dbReference type="AlphaFoldDB" id="A0A5B7E977"/>